<evidence type="ECO:0000256" key="1">
    <source>
        <dbReference type="SAM" id="MobiDB-lite"/>
    </source>
</evidence>
<dbReference type="Proteomes" id="UP001358417">
    <property type="component" value="Unassembled WGS sequence"/>
</dbReference>
<accession>A0AAV9N109</accession>
<comment type="caution">
    <text evidence="2">The sequence shown here is derived from an EMBL/GenBank/DDBJ whole genome shotgun (WGS) entry which is preliminary data.</text>
</comment>
<sequence length="467" mass="51630">MVVSPASSTSFSRGKLLTLVANARKDFLQKDRDQNGLPWFSDGDEEIEKGMSDCKLTPASNDPSRRTTLPTKKRSHKRKLTSTRDPIDFSSSPRLGERSQTSCTSTSQGSGIRRHSYQRNRPGTDPMDFTYPSATTPTNTKFEGSVVRRHSYQRNRPGTDPMDFSYPSAITPTRAKVEDSALPSAGVTYPKLPLSGSISRSSGAYRGDINTAGDSSSRRLSYERIRPPTASSKETDRPTSPSAGKNEPISPELDFSSTPNDTYYSSDNIFIPEQELSPIQNDAYHTNDNIFISDEDYDCDSPDVEKVQHKPGQNDMMSGAVGLGDTPLLDNAYQGNNVMYWGTAREAAKEMPLKVVTKQTLRDMFLPGNGDDECWSMLPSDFLIAMVGIGSAAAEVEEAKRSGRIVTSGDTMFALAKRGGTCDDDVVYPENIKPLIGSDEEGFDEQFWLTMWREGERWRSDSNKAVF</sequence>
<evidence type="ECO:0000313" key="3">
    <source>
        <dbReference type="Proteomes" id="UP001358417"/>
    </source>
</evidence>
<dbReference type="RefSeq" id="XP_064703104.1">
    <property type="nucleotide sequence ID" value="XM_064850217.1"/>
</dbReference>
<protein>
    <submittedName>
        <fullName evidence="2">Uncharacterized protein</fullName>
    </submittedName>
</protein>
<proteinExistence type="predicted"/>
<feature type="compositionally biased region" description="Basic residues" evidence="1">
    <location>
        <begin position="71"/>
        <end position="81"/>
    </location>
</feature>
<keyword evidence="3" id="KW-1185">Reference proteome</keyword>
<feature type="compositionally biased region" description="Basic and acidic residues" evidence="1">
    <location>
        <begin position="216"/>
        <end position="226"/>
    </location>
</feature>
<feature type="region of interest" description="Disordered" evidence="1">
    <location>
        <begin position="27"/>
        <end position="167"/>
    </location>
</feature>
<feature type="compositionally biased region" description="Polar residues" evidence="1">
    <location>
        <begin position="58"/>
        <end position="70"/>
    </location>
</feature>
<organism evidence="2 3">
    <name type="scientific">Exophiala bonariae</name>
    <dbReference type="NCBI Taxonomy" id="1690606"/>
    <lineage>
        <taxon>Eukaryota</taxon>
        <taxon>Fungi</taxon>
        <taxon>Dikarya</taxon>
        <taxon>Ascomycota</taxon>
        <taxon>Pezizomycotina</taxon>
        <taxon>Eurotiomycetes</taxon>
        <taxon>Chaetothyriomycetidae</taxon>
        <taxon>Chaetothyriales</taxon>
        <taxon>Herpotrichiellaceae</taxon>
        <taxon>Exophiala</taxon>
    </lineage>
</organism>
<evidence type="ECO:0000313" key="2">
    <source>
        <dbReference type="EMBL" id="KAK5047560.1"/>
    </source>
</evidence>
<dbReference type="EMBL" id="JAVRRD010000025">
    <property type="protein sequence ID" value="KAK5047560.1"/>
    <property type="molecule type" value="Genomic_DNA"/>
</dbReference>
<feature type="region of interest" description="Disordered" evidence="1">
    <location>
        <begin position="185"/>
        <end position="258"/>
    </location>
</feature>
<dbReference type="GeneID" id="89974828"/>
<name>A0AAV9N109_9EURO</name>
<gene>
    <name evidence="2" type="ORF">LTR84_006657</name>
</gene>
<dbReference type="AlphaFoldDB" id="A0AAV9N109"/>
<feature type="compositionally biased region" description="Polar residues" evidence="1">
    <location>
        <begin position="132"/>
        <end position="142"/>
    </location>
</feature>
<feature type="compositionally biased region" description="Low complexity" evidence="1">
    <location>
        <begin position="99"/>
        <end position="111"/>
    </location>
</feature>
<reference evidence="2 3" key="1">
    <citation type="submission" date="2023-08" db="EMBL/GenBank/DDBJ databases">
        <title>Black Yeasts Isolated from many extreme environments.</title>
        <authorList>
            <person name="Coleine C."/>
            <person name="Stajich J.E."/>
            <person name="Selbmann L."/>
        </authorList>
    </citation>
    <scope>NUCLEOTIDE SEQUENCE [LARGE SCALE GENOMIC DNA]</scope>
    <source>
        <strain evidence="2 3">CCFEE 5792</strain>
    </source>
</reference>